<comment type="caution">
    <text evidence="1">The sequence shown here is derived from an EMBL/GenBank/DDBJ whole genome shotgun (WGS) entry which is preliminary data.</text>
</comment>
<proteinExistence type="predicted"/>
<evidence type="ECO:0000313" key="1">
    <source>
        <dbReference type="EMBL" id="CAI2362295.1"/>
    </source>
</evidence>
<dbReference type="AlphaFoldDB" id="A0AAD1X9F0"/>
<dbReference type="EMBL" id="CAMPGE010003457">
    <property type="protein sequence ID" value="CAI2362295.1"/>
    <property type="molecule type" value="Genomic_DNA"/>
</dbReference>
<keyword evidence="2" id="KW-1185">Reference proteome</keyword>
<evidence type="ECO:0000313" key="2">
    <source>
        <dbReference type="Proteomes" id="UP001295684"/>
    </source>
</evidence>
<accession>A0AAD1X9F0</accession>
<reference evidence="1" key="1">
    <citation type="submission" date="2023-07" db="EMBL/GenBank/DDBJ databases">
        <authorList>
            <consortium name="AG Swart"/>
            <person name="Singh M."/>
            <person name="Singh A."/>
            <person name="Seah K."/>
            <person name="Emmerich C."/>
        </authorList>
    </citation>
    <scope>NUCLEOTIDE SEQUENCE</scope>
    <source>
        <strain evidence="1">DP1</strain>
    </source>
</reference>
<gene>
    <name evidence="1" type="ORF">ECRASSUSDP1_LOCUS3617</name>
</gene>
<dbReference type="Proteomes" id="UP001295684">
    <property type="component" value="Unassembled WGS sequence"/>
</dbReference>
<protein>
    <submittedName>
        <fullName evidence="1">Uncharacterized protein</fullName>
    </submittedName>
</protein>
<name>A0AAD1X9F0_EUPCR</name>
<organism evidence="1 2">
    <name type="scientific">Euplotes crassus</name>
    <dbReference type="NCBI Taxonomy" id="5936"/>
    <lineage>
        <taxon>Eukaryota</taxon>
        <taxon>Sar</taxon>
        <taxon>Alveolata</taxon>
        <taxon>Ciliophora</taxon>
        <taxon>Intramacronucleata</taxon>
        <taxon>Spirotrichea</taxon>
        <taxon>Hypotrichia</taxon>
        <taxon>Euplotida</taxon>
        <taxon>Euplotidae</taxon>
        <taxon>Moneuplotes</taxon>
    </lineage>
</organism>
<sequence>MKKKIDIYSSRFSAVRQSAVTRLTSLSKETRKVLGNAKRMFSPYEQRFRYGIDLTNKSAAETCQEMKKFMCPTKLIKPAFHVTLK</sequence>